<evidence type="ECO:0000313" key="1">
    <source>
        <dbReference type="EMBL" id="ARF70702.1"/>
    </source>
</evidence>
<keyword evidence="1" id="KW-0614">Plasmid</keyword>
<dbReference type="Proteomes" id="UP000192727">
    <property type="component" value="Plasmid pPLP3"/>
</dbReference>
<name>A0A1V0UZP1_9BACL</name>
<evidence type="ECO:0000313" key="2">
    <source>
        <dbReference type="Proteomes" id="UP000192727"/>
    </source>
</evidence>
<dbReference type="EMBL" id="CP020558">
    <property type="protein sequence ID" value="ARF70702.1"/>
    <property type="molecule type" value="Genomic_DNA"/>
</dbReference>
<protein>
    <submittedName>
        <fullName evidence="1">Uncharacterized protein</fullName>
    </submittedName>
</protein>
<organism evidence="1 2">
    <name type="scientific">Paenibacillus larvae subsp. pulvifaciens</name>
    <dbReference type="NCBI Taxonomy" id="1477"/>
    <lineage>
        <taxon>Bacteria</taxon>
        <taxon>Bacillati</taxon>
        <taxon>Bacillota</taxon>
        <taxon>Bacilli</taxon>
        <taxon>Bacillales</taxon>
        <taxon>Paenibacillaceae</taxon>
        <taxon>Paenibacillus</taxon>
    </lineage>
</organism>
<dbReference type="AlphaFoldDB" id="A0A1V0UZP1"/>
<proteinExistence type="predicted"/>
<accession>A0A1V0UZP1</accession>
<dbReference type="RefSeq" id="WP_083041683.1">
    <property type="nucleotide sequence ID" value="NZ_CP020558.1"/>
</dbReference>
<geneLocation type="plasmid" evidence="2">
    <name>pplp3</name>
</geneLocation>
<reference evidence="1 2" key="1">
    <citation type="submission" date="2017-03" db="EMBL/GenBank/DDBJ databases">
        <title>Paenibacillus larvae genome sequencing.</title>
        <authorList>
            <person name="Dingman D.W."/>
        </authorList>
    </citation>
    <scope>NUCLEOTIDE SEQUENCE [LARGE SCALE GENOMIC DNA]</scope>
    <source>
        <strain evidence="1 2">SAG 10367</strain>
        <plasmid evidence="2">pplp3</plasmid>
    </source>
</reference>
<sequence>MKAYKVTKENMMGFRIEEEYYLNKQNARIRFDQHIKEYRKSKYLAKKGDHLEYQSRPIEINKNPKNFGETERILIEASVALWRKTNYEYDEWDMRELELMKLS</sequence>
<gene>
    <name evidence="1" type="ORF">B7C51_24830</name>
</gene>